<sequence>MPSSAPFHGDALRIVCGHLTLKSRTLHLRLVSRACCSEVDLMGSDCLVVNGEPGPQGRESVDSMSIHSAKPGSIRQFKPRTLKLQNIGALPPQEMRRLLEGAQGSLTSLSIQGWTPVLERNRGRFQHFYDARSVFAAFDCASEITELEWRQISLPLSLTLQITCCFRNLVTLRLGISAEDSGDERNFFQLHALQMLPNLKELRIVEDQDFFGHVYCPLTCLGLALAPLRNLVILDMGEVPVWKDTDAIPSLLVMLEQLKYLMELRTLMFCPAELWDQLEPNFGCLPRLHRLCLHFSEPSSEDIASFVKAIADGLFPALQELELVMINMEDDSGMGVDEDDWDEWLLGALSRLKRGPKLKCILLDSCDLPCDLDLLENNLAAGGVQLAFA</sequence>
<reference evidence="1" key="1">
    <citation type="submission" date="2021-02" db="EMBL/GenBank/DDBJ databases">
        <authorList>
            <person name="Dougan E. K."/>
            <person name="Rhodes N."/>
            <person name="Thang M."/>
            <person name="Chan C."/>
        </authorList>
    </citation>
    <scope>NUCLEOTIDE SEQUENCE</scope>
</reference>
<dbReference type="Gene3D" id="3.80.10.10">
    <property type="entry name" value="Ribonuclease Inhibitor"/>
    <property type="match status" value="1"/>
</dbReference>
<keyword evidence="2" id="KW-1185">Reference proteome</keyword>
<dbReference type="AlphaFoldDB" id="A0A812U8E7"/>
<evidence type="ECO:0000313" key="1">
    <source>
        <dbReference type="EMBL" id="CAE7556742.1"/>
    </source>
</evidence>
<dbReference type="Proteomes" id="UP000604046">
    <property type="component" value="Unassembled WGS sequence"/>
</dbReference>
<dbReference type="SUPFAM" id="SSF52047">
    <property type="entry name" value="RNI-like"/>
    <property type="match status" value="1"/>
</dbReference>
<dbReference type="InterPro" id="IPR032675">
    <property type="entry name" value="LRR_dom_sf"/>
</dbReference>
<gene>
    <name evidence="1" type="ORF">SNAT2548_LOCUS31312</name>
</gene>
<comment type="caution">
    <text evidence="1">The sequence shown here is derived from an EMBL/GenBank/DDBJ whole genome shotgun (WGS) entry which is preliminary data.</text>
</comment>
<dbReference type="EMBL" id="CAJNDS010002651">
    <property type="protein sequence ID" value="CAE7556742.1"/>
    <property type="molecule type" value="Genomic_DNA"/>
</dbReference>
<organism evidence="1 2">
    <name type="scientific">Symbiodinium natans</name>
    <dbReference type="NCBI Taxonomy" id="878477"/>
    <lineage>
        <taxon>Eukaryota</taxon>
        <taxon>Sar</taxon>
        <taxon>Alveolata</taxon>
        <taxon>Dinophyceae</taxon>
        <taxon>Suessiales</taxon>
        <taxon>Symbiodiniaceae</taxon>
        <taxon>Symbiodinium</taxon>
    </lineage>
</organism>
<evidence type="ECO:0000313" key="2">
    <source>
        <dbReference type="Proteomes" id="UP000604046"/>
    </source>
</evidence>
<protein>
    <submittedName>
        <fullName evidence="1">Uncharacterized protein</fullName>
    </submittedName>
</protein>
<proteinExistence type="predicted"/>
<name>A0A812U8E7_9DINO</name>
<accession>A0A812U8E7</accession>